<dbReference type="EMBL" id="KE384719">
    <property type="protein sequence ID" value="KJK84433.1"/>
    <property type="molecule type" value="Genomic_DNA"/>
</dbReference>
<reference evidence="2" key="1">
    <citation type="journal article" date="2014" name="BMC Genomics">
        <title>The genome sequence of the biocontrol fungus Metarhizium anisopliae and comparative genomics of Metarhizium species.</title>
        <authorList>
            <person name="Pattemore J.A."/>
            <person name="Hane J.K."/>
            <person name="Williams A.H."/>
            <person name="Wilson B.A."/>
            <person name="Stodart B.J."/>
            <person name="Ash G.J."/>
        </authorList>
    </citation>
    <scope>NUCLEOTIDE SEQUENCE [LARGE SCALE GENOMIC DNA]</scope>
    <source>
        <strain evidence="2">BRIP 53293</strain>
    </source>
</reference>
<organism evidence="1 2">
    <name type="scientific">Metarhizium anisopliae BRIP 53293</name>
    <dbReference type="NCBI Taxonomy" id="1291518"/>
    <lineage>
        <taxon>Eukaryota</taxon>
        <taxon>Fungi</taxon>
        <taxon>Dikarya</taxon>
        <taxon>Ascomycota</taxon>
        <taxon>Pezizomycotina</taxon>
        <taxon>Sordariomycetes</taxon>
        <taxon>Hypocreomycetidae</taxon>
        <taxon>Hypocreales</taxon>
        <taxon>Clavicipitaceae</taxon>
        <taxon>Metarhizium</taxon>
    </lineage>
</organism>
<dbReference type="AlphaFoldDB" id="A0A0D9PE70"/>
<name>A0A0D9PE70_METAN</name>
<dbReference type="Proteomes" id="UP000054544">
    <property type="component" value="Unassembled WGS sequence"/>
</dbReference>
<protein>
    <submittedName>
        <fullName evidence="1">Uncharacterized protein</fullName>
    </submittedName>
</protein>
<accession>A0A0D9PE70</accession>
<sequence length="103" mass="11528">MTVVSPNFRQLVIQELDSNKPLDLANPALEDNLGVQWKQQKLSFGSAASRDTGGSHYGDSFAMLDMPPDKNVLKLLEEQGRYIMDENQLYLGVLLEANLHKLP</sequence>
<evidence type="ECO:0000313" key="2">
    <source>
        <dbReference type="Proteomes" id="UP000054544"/>
    </source>
</evidence>
<gene>
    <name evidence="1" type="ORF">H634G_00797</name>
</gene>
<evidence type="ECO:0000313" key="1">
    <source>
        <dbReference type="EMBL" id="KJK84433.1"/>
    </source>
</evidence>
<keyword evidence="2" id="KW-1185">Reference proteome</keyword>
<proteinExistence type="predicted"/>